<proteinExistence type="predicted"/>
<evidence type="ECO:0000313" key="2">
    <source>
        <dbReference type="EMBL" id="WNZ46124.1"/>
    </source>
</evidence>
<protein>
    <submittedName>
        <fullName evidence="2">Uncharacterized protein</fullName>
    </submittedName>
</protein>
<dbReference type="AlphaFoldDB" id="A0AA96WXR3"/>
<reference evidence="2" key="2">
    <citation type="submission" date="2023-07" db="EMBL/GenBank/DDBJ databases">
        <authorList>
            <person name="Bai X.-H."/>
            <person name="Wang H.-H."/>
            <person name="Wang J."/>
            <person name="Ma M.-Y."/>
            <person name="Hu H.-H."/>
            <person name="Song Z.-L."/>
            <person name="Ma H.-G."/>
            <person name="Fan Y."/>
            <person name="Du C.-Y."/>
            <person name="Xu J.-C."/>
        </authorList>
    </citation>
    <scope>NUCLEOTIDE SEQUENCE</scope>
    <source>
        <strain evidence="2">CZ1</strain>
    </source>
</reference>
<gene>
    <name evidence="2" type="ORF">Q2T42_30510</name>
</gene>
<accession>A0AA96WXR3</accession>
<evidence type="ECO:0000256" key="1">
    <source>
        <dbReference type="SAM" id="MobiDB-lite"/>
    </source>
</evidence>
<feature type="region of interest" description="Disordered" evidence="1">
    <location>
        <begin position="1"/>
        <end position="20"/>
    </location>
</feature>
<name>A0AA96WXR3_LEPBY</name>
<reference evidence="2" key="1">
    <citation type="journal article" date="2023" name="Plants (Basel)">
        <title>Genomic Analysis of Leptolyngbya boryana CZ1 Reveals Efficient Carbon Fixation Modules.</title>
        <authorList>
            <person name="Bai X."/>
            <person name="Wang H."/>
            <person name="Cheng W."/>
            <person name="Wang J."/>
            <person name="Ma M."/>
            <person name="Hu H."/>
            <person name="Song Z."/>
            <person name="Ma H."/>
            <person name="Fan Y."/>
            <person name="Du C."/>
            <person name="Xu J."/>
        </authorList>
    </citation>
    <scope>NUCLEOTIDE SEQUENCE</scope>
    <source>
        <strain evidence="2">CZ1</strain>
    </source>
</reference>
<organism evidence="2">
    <name type="scientific">Leptolyngbya boryana CZ1</name>
    <dbReference type="NCBI Taxonomy" id="3060204"/>
    <lineage>
        <taxon>Bacteria</taxon>
        <taxon>Bacillati</taxon>
        <taxon>Cyanobacteriota</taxon>
        <taxon>Cyanophyceae</taxon>
        <taxon>Leptolyngbyales</taxon>
        <taxon>Leptolyngbyaceae</taxon>
        <taxon>Leptolyngbya group</taxon>
        <taxon>Leptolyngbya</taxon>
    </lineage>
</organism>
<dbReference type="RefSeq" id="WP_316427400.1">
    <property type="nucleotide sequence ID" value="NZ_CP130144.1"/>
</dbReference>
<sequence length="293" mass="33625">MSSPLNSLDQTVLNQPSGTAHQRVPLQTVYGRKTLFDLHQDYERSLELQDTEASYTLKAKLKTALIRYTLPGWGLPIHRGKATLSQTTTGIEFMKQISLLQFDQALNVQEQVFRELGLDPAAPVCRTNRSMLNKLLEFGRSQPYWNATVGSVQAETTPRLLVVTQKRCKHWHRLNRADISSSLKAELDALVSFWQFQRCPPLGETSRIRLRREILDLLGWLHRVKKVPVLDLSLQILIPSEAVHEPEAAHQVRAMTEEYLDWLHVNISTHPSTHRFAVQVLIYLAEYIEYVHS</sequence>
<dbReference type="EMBL" id="CP130144">
    <property type="protein sequence ID" value="WNZ46124.1"/>
    <property type="molecule type" value="Genomic_DNA"/>
</dbReference>